<dbReference type="InterPro" id="IPR036291">
    <property type="entry name" value="NAD(P)-bd_dom_sf"/>
</dbReference>
<keyword evidence="2" id="KW-0560">Oxidoreductase</keyword>
<keyword evidence="5" id="KW-1185">Reference proteome</keyword>
<sequence length="283" mass="30199">MFTSNLPQVFLITGCSSGFGRELAIGYGFRVIATARRVETLAALEQKGAKALALDVTSSEEELAKFAANATAIYGQVDYLVNNAGFVSAGAIEEFSRADALRQFNTNFFGLISTTNAFLPYFRQRKSGTIVNIGSHGSIAPVPGGGLYCASKAAVDALSDTWTRELAEYNIRSISVQPGAFRTDVFESTNLVYATKVIEGYALAHGVIDAISKQLGRPQAGDPARAAANIVAFVTDPAHKQLPSRFVIGDDAFAASKVFYTQQLTDIEAAKAWSTGTSYYSTA</sequence>
<dbReference type="PANTHER" id="PTHR43976">
    <property type="entry name" value="SHORT CHAIN DEHYDROGENASE"/>
    <property type="match status" value="1"/>
</dbReference>
<dbReference type="Pfam" id="PF00106">
    <property type="entry name" value="adh_short"/>
    <property type="match status" value="1"/>
</dbReference>
<comment type="caution">
    <text evidence="4">The sequence shown here is derived from an EMBL/GenBank/DDBJ whole genome shotgun (WGS) entry which is preliminary data.</text>
</comment>
<evidence type="ECO:0000256" key="3">
    <source>
        <dbReference type="RuleBase" id="RU000363"/>
    </source>
</evidence>
<dbReference type="InterPro" id="IPR002347">
    <property type="entry name" value="SDR_fam"/>
</dbReference>
<accession>A0AAD7A3M7</accession>
<dbReference type="GO" id="GO:0016491">
    <property type="term" value="F:oxidoreductase activity"/>
    <property type="evidence" value="ECO:0007669"/>
    <property type="project" value="UniProtKB-KW"/>
</dbReference>
<dbReference type="PANTHER" id="PTHR43976:SF16">
    <property type="entry name" value="SHORT-CHAIN DEHYDROGENASE_REDUCTASE FAMILY PROTEIN"/>
    <property type="match status" value="1"/>
</dbReference>
<gene>
    <name evidence="4" type="ORF">DFH08DRAFT_697738</name>
</gene>
<reference evidence="4" key="1">
    <citation type="submission" date="2023-03" db="EMBL/GenBank/DDBJ databases">
        <title>Massive genome expansion in bonnet fungi (Mycena s.s.) driven by repeated elements and novel gene families across ecological guilds.</title>
        <authorList>
            <consortium name="Lawrence Berkeley National Laboratory"/>
            <person name="Harder C.B."/>
            <person name="Miyauchi S."/>
            <person name="Viragh M."/>
            <person name="Kuo A."/>
            <person name="Thoen E."/>
            <person name="Andreopoulos B."/>
            <person name="Lu D."/>
            <person name="Skrede I."/>
            <person name="Drula E."/>
            <person name="Henrissat B."/>
            <person name="Morin E."/>
            <person name="Kohler A."/>
            <person name="Barry K."/>
            <person name="LaButti K."/>
            <person name="Morin E."/>
            <person name="Salamov A."/>
            <person name="Lipzen A."/>
            <person name="Mereny Z."/>
            <person name="Hegedus B."/>
            <person name="Baldrian P."/>
            <person name="Stursova M."/>
            <person name="Weitz H."/>
            <person name="Taylor A."/>
            <person name="Grigoriev I.V."/>
            <person name="Nagy L.G."/>
            <person name="Martin F."/>
            <person name="Kauserud H."/>
        </authorList>
    </citation>
    <scope>NUCLEOTIDE SEQUENCE</scope>
    <source>
        <strain evidence="4">CBHHK002</strain>
    </source>
</reference>
<dbReference type="EMBL" id="JARIHO010000016">
    <property type="protein sequence ID" value="KAJ7348900.1"/>
    <property type="molecule type" value="Genomic_DNA"/>
</dbReference>
<dbReference type="PRINTS" id="PR00080">
    <property type="entry name" value="SDRFAMILY"/>
</dbReference>
<evidence type="ECO:0000313" key="5">
    <source>
        <dbReference type="Proteomes" id="UP001218218"/>
    </source>
</evidence>
<evidence type="ECO:0000256" key="2">
    <source>
        <dbReference type="ARBA" id="ARBA00023002"/>
    </source>
</evidence>
<comment type="similarity">
    <text evidence="1 3">Belongs to the short-chain dehydrogenases/reductases (SDR) family.</text>
</comment>
<dbReference type="AlphaFoldDB" id="A0AAD7A3M7"/>
<evidence type="ECO:0000313" key="4">
    <source>
        <dbReference type="EMBL" id="KAJ7348900.1"/>
    </source>
</evidence>
<name>A0AAD7A3M7_9AGAR</name>
<proteinExistence type="inferred from homology"/>
<evidence type="ECO:0000256" key="1">
    <source>
        <dbReference type="ARBA" id="ARBA00006484"/>
    </source>
</evidence>
<dbReference type="CDD" id="cd05374">
    <property type="entry name" value="17beta-HSD-like_SDR_c"/>
    <property type="match status" value="1"/>
</dbReference>
<dbReference type="Proteomes" id="UP001218218">
    <property type="component" value="Unassembled WGS sequence"/>
</dbReference>
<dbReference type="InterPro" id="IPR051911">
    <property type="entry name" value="SDR_oxidoreductase"/>
</dbReference>
<dbReference type="PRINTS" id="PR00081">
    <property type="entry name" value="GDHRDH"/>
</dbReference>
<dbReference type="SUPFAM" id="SSF51735">
    <property type="entry name" value="NAD(P)-binding Rossmann-fold domains"/>
    <property type="match status" value="1"/>
</dbReference>
<dbReference type="Gene3D" id="3.40.50.720">
    <property type="entry name" value="NAD(P)-binding Rossmann-like Domain"/>
    <property type="match status" value="1"/>
</dbReference>
<organism evidence="4 5">
    <name type="scientific">Mycena albidolilacea</name>
    <dbReference type="NCBI Taxonomy" id="1033008"/>
    <lineage>
        <taxon>Eukaryota</taxon>
        <taxon>Fungi</taxon>
        <taxon>Dikarya</taxon>
        <taxon>Basidiomycota</taxon>
        <taxon>Agaricomycotina</taxon>
        <taxon>Agaricomycetes</taxon>
        <taxon>Agaricomycetidae</taxon>
        <taxon>Agaricales</taxon>
        <taxon>Marasmiineae</taxon>
        <taxon>Mycenaceae</taxon>
        <taxon>Mycena</taxon>
    </lineage>
</organism>
<protein>
    <submittedName>
        <fullName evidence="4">Short-chain oxidoreductase</fullName>
    </submittedName>
</protein>